<feature type="binding site" evidence="18">
    <location>
        <position position="2496"/>
    </location>
    <ligand>
        <name>Zn(2+)</name>
        <dbReference type="ChEBI" id="CHEBI:29105"/>
        <note>catalytic</note>
    </ligand>
</feature>
<evidence type="ECO:0000256" key="19">
    <source>
        <dbReference type="PIRSR" id="PIRSR634016-4"/>
    </source>
</evidence>
<feature type="domain" description="Peptidase M1 membrane alanine aminopeptidase" evidence="21">
    <location>
        <begin position="1141"/>
        <end position="1345"/>
    </location>
</feature>
<keyword evidence="6" id="KW-0645">Protease</keyword>
<evidence type="ECO:0000256" key="14">
    <source>
        <dbReference type="ARBA" id="ARBA00023136"/>
    </source>
</evidence>
<dbReference type="SUPFAM" id="SSF55486">
    <property type="entry name" value="Metalloproteases ('zincins'), catalytic domain"/>
    <property type="match status" value="4"/>
</dbReference>
<dbReference type="Gene3D" id="3.30.2010.30">
    <property type="match status" value="1"/>
</dbReference>
<protein>
    <recommendedName>
        <fullName evidence="26">Aminopeptidase N</fullName>
    </recommendedName>
</protein>
<feature type="binding site" evidence="18">
    <location>
        <position position="2519"/>
    </location>
    <ligand>
        <name>Zn(2+)</name>
        <dbReference type="ChEBI" id="CHEBI:29105"/>
        <note>catalytic</note>
    </ligand>
</feature>
<reference evidence="24" key="1">
    <citation type="submission" date="2021-02" db="EMBL/GenBank/DDBJ databases">
        <authorList>
            <person name="Nowell W R."/>
        </authorList>
    </citation>
    <scope>NUCLEOTIDE SEQUENCE</scope>
</reference>
<keyword evidence="8 18" id="KW-0479">Metal-binding</keyword>
<dbReference type="Gene3D" id="2.60.40.1910">
    <property type="match status" value="3"/>
</dbReference>
<feature type="domain" description="ERAP1-like C-terminal" evidence="22">
    <location>
        <begin position="1827"/>
        <end position="2153"/>
    </location>
</feature>
<evidence type="ECO:0000256" key="9">
    <source>
        <dbReference type="ARBA" id="ARBA00022801"/>
    </source>
</evidence>
<feature type="domain" description="ERAP1-like C-terminal" evidence="22">
    <location>
        <begin position="556"/>
        <end position="865"/>
    </location>
</feature>
<comment type="similarity">
    <text evidence="3">Belongs to the peptidase M1 family.</text>
</comment>
<keyword evidence="11" id="KW-0735">Signal-anchor</keyword>
<dbReference type="InterPro" id="IPR001930">
    <property type="entry name" value="Peptidase_M1"/>
</dbReference>
<dbReference type="FunFam" id="1.10.390.10:FF:000016">
    <property type="entry name" value="Glutamyl aminopeptidase"/>
    <property type="match status" value="2"/>
</dbReference>
<feature type="domain" description="Aminopeptidase N-like N-terminal" evidence="23">
    <location>
        <begin position="913"/>
        <end position="1103"/>
    </location>
</feature>
<dbReference type="GO" id="GO:0008270">
    <property type="term" value="F:zinc ion binding"/>
    <property type="evidence" value="ECO:0007669"/>
    <property type="project" value="InterPro"/>
</dbReference>
<dbReference type="Gene3D" id="1.10.390.10">
    <property type="entry name" value="Neutral Protease Domain 2"/>
    <property type="match status" value="4"/>
</dbReference>
<evidence type="ECO:0000259" key="21">
    <source>
        <dbReference type="Pfam" id="PF01433"/>
    </source>
</evidence>
<feature type="domain" description="Peptidase M1 membrane alanine aminopeptidase" evidence="21">
    <location>
        <begin position="2424"/>
        <end position="2647"/>
    </location>
</feature>
<evidence type="ECO:0000256" key="13">
    <source>
        <dbReference type="ARBA" id="ARBA00023049"/>
    </source>
</evidence>
<dbReference type="InterPro" id="IPR042097">
    <property type="entry name" value="Aminopeptidase_N-like_N_sf"/>
</dbReference>
<comment type="subcellular location">
    <subcellularLocation>
        <location evidence="1">Cell membrane</location>
    </subcellularLocation>
    <subcellularLocation>
        <location evidence="2">Membrane</location>
        <topology evidence="2">Single-pass type II membrane protein</topology>
    </subcellularLocation>
</comment>
<dbReference type="InterPro" id="IPR034016">
    <property type="entry name" value="M1_APN-typ"/>
</dbReference>
<evidence type="ECO:0000256" key="20">
    <source>
        <dbReference type="SAM" id="Phobius"/>
    </source>
</evidence>
<evidence type="ECO:0000256" key="7">
    <source>
        <dbReference type="ARBA" id="ARBA00022692"/>
    </source>
</evidence>
<proteinExistence type="inferred from homology"/>
<evidence type="ECO:0000313" key="25">
    <source>
        <dbReference type="Proteomes" id="UP000663860"/>
    </source>
</evidence>
<evidence type="ECO:0000256" key="1">
    <source>
        <dbReference type="ARBA" id="ARBA00004236"/>
    </source>
</evidence>
<keyword evidence="14 20" id="KW-0472">Membrane</keyword>
<feature type="site" description="Transition state stabilizer" evidence="19">
    <location>
        <position position="2582"/>
    </location>
</feature>
<evidence type="ECO:0000259" key="22">
    <source>
        <dbReference type="Pfam" id="PF11838"/>
    </source>
</evidence>
<keyword evidence="13" id="KW-0482">Metalloprotease</keyword>
<dbReference type="GO" id="GO:0006508">
    <property type="term" value="P:proteolysis"/>
    <property type="evidence" value="ECO:0007669"/>
    <property type="project" value="UniProtKB-KW"/>
</dbReference>
<dbReference type="Pfam" id="PF01433">
    <property type="entry name" value="Peptidase_M1"/>
    <property type="match status" value="4"/>
</dbReference>
<dbReference type="FunFam" id="1.10.390.10:FF:000001">
    <property type="entry name" value="Aminopeptidase"/>
    <property type="match status" value="1"/>
</dbReference>
<dbReference type="PANTHER" id="PTHR11533:SF299">
    <property type="entry name" value="AMINOPEPTIDASE"/>
    <property type="match status" value="1"/>
</dbReference>
<keyword evidence="4" id="KW-0031">Aminopeptidase</keyword>
<feature type="transmembrane region" description="Helical" evidence="20">
    <location>
        <begin position="25"/>
        <end position="49"/>
    </location>
</feature>
<dbReference type="Gene3D" id="2.60.40.1730">
    <property type="entry name" value="tricorn interacting facor f3 domain"/>
    <property type="match status" value="4"/>
</dbReference>
<evidence type="ECO:0000256" key="6">
    <source>
        <dbReference type="ARBA" id="ARBA00022670"/>
    </source>
</evidence>
<dbReference type="EMBL" id="CAJNOE010000121">
    <property type="protein sequence ID" value="CAF0942783.1"/>
    <property type="molecule type" value="Genomic_DNA"/>
</dbReference>
<dbReference type="Proteomes" id="UP000663860">
    <property type="component" value="Unassembled WGS sequence"/>
</dbReference>
<dbReference type="InterPro" id="IPR045357">
    <property type="entry name" value="Aminopeptidase_N-like_N"/>
</dbReference>
<evidence type="ECO:0000256" key="16">
    <source>
        <dbReference type="ARBA" id="ARBA00023180"/>
    </source>
</evidence>
<accession>A0A814CKZ8</accession>
<dbReference type="GO" id="GO:0005737">
    <property type="term" value="C:cytoplasm"/>
    <property type="evidence" value="ECO:0007669"/>
    <property type="project" value="TreeGrafter"/>
</dbReference>
<evidence type="ECO:0000256" key="18">
    <source>
        <dbReference type="PIRSR" id="PIRSR634016-3"/>
    </source>
</evidence>
<evidence type="ECO:0000256" key="15">
    <source>
        <dbReference type="ARBA" id="ARBA00023157"/>
    </source>
</evidence>
<evidence type="ECO:0000256" key="2">
    <source>
        <dbReference type="ARBA" id="ARBA00004606"/>
    </source>
</evidence>
<keyword evidence="12 20" id="KW-1133">Transmembrane helix</keyword>
<evidence type="ECO:0000256" key="4">
    <source>
        <dbReference type="ARBA" id="ARBA00022438"/>
    </source>
</evidence>
<dbReference type="GO" id="GO:0070006">
    <property type="term" value="F:metalloaminopeptidase activity"/>
    <property type="evidence" value="ECO:0007669"/>
    <property type="project" value="TreeGrafter"/>
</dbReference>
<keyword evidence="9" id="KW-0378">Hydrolase</keyword>
<dbReference type="InterPro" id="IPR024571">
    <property type="entry name" value="ERAP1-like_C_dom"/>
</dbReference>
<feature type="active site" description="Proton acceptor" evidence="17">
    <location>
        <position position="2497"/>
    </location>
</feature>
<gene>
    <name evidence="24" type="ORF">IZO911_LOCUS14533</name>
</gene>
<evidence type="ECO:0000256" key="11">
    <source>
        <dbReference type="ARBA" id="ARBA00022968"/>
    </source>
</evidence>
<keyword evidence="15" id="KW-1015">Disulfide bond</keyword>
<comment type="caution">
    <text evidence="24">The sequence shown here is derived from an EMBL/GenBank/DDBJ whole genome shotgun (WGS) entry which is preliminary data.</text>
</comment>
<dbReference type="Pfam" id="PF17900">
    <property type="entry name" value="Peptidase_M1_N"/>
    <property type="match status" value="4"/>
</dbReference>
<dbReference type="FunFam" id="1.25.50.20:FF:000001">
    <property type="entry name" value="Aminopeptidase"/>
    <property type="match status" value="3"/>
</dbReference>
<organism evidence="24 25">
    <name type="scientific">Adineta steineri</name>
    <dbReference type="NCBI Taxonomy" id="433720"/>
    <lineage>
        <taxon>Eukaryota</taxon>
        <taxon>Metazoa</taxon>
        <taxon>Spiralia</taxon>
        <taxon>Gnathifera</taxon>
        <taxon>Rotifera</taxon>
        <taxon>Eurotatoria</taxon>
        <taxon>Bdelloidea</taxon>
        <taxon>Adinetida</taxon>
        <taxon>Adinetidae</taxon>
        <taxon>Adineta</taxon>
    </lineage>
</organism>
<dbReference type="Pfam" id="PF11838">
    <property type="entry name" value="ERAP1_C"/>
    <property type="match status" value="3"/>
</dbReference>
<name>A0A814CKZ8_9BILA</name>
<keyword evidence="16" id="KW-0325">Glycoprotein</keyword>
<comment type="cofactor">
    <cofactor evidence="18">
        <name>Zn(2+)</name>
        <dbReference type="ChEBI" id="CHEBI:29105"/>
    </cofactor>
    <text evidence="18">Binds 1 zinc ion per subunit.</text>
</comment>
<evidence type="ECO:0000256" key="3">
    <source>
        <dbReference type="ARBA" id="ARBA00010136"/>
    </source>
</evidence>
<dbReference type="InterPro" id="IPR027268">
    <property type="entry name" value="Peptidase_M4/M1_CTD_sf"/>
</dbReference>
<feature type="domain" description="ERAP1-like C-terminal" evidence="22">
    <location>
        <begin position="2733"/>
        <end position="3060"/>
    </location>
</feature>
<evidence type="ECO:0000256" key="17">
    <source>
        <dbReference type="PIRSR" id="PIRSR634016-1"/>
    </source>
</evidence>
<feature type="domain" description="Aminopeptidase N-like N-terminal" evidence="23">
    <location>
        <begin position="1356"/>
        <end position="1482"/>
    </location>
</feature>
<sequence>MQSFSIDESDVETTRKSTYSVSKKLFWPVVLLSAAIFIVLLVLTIYFGVNQKSKNEVENGLTIVSTTTTISLPTTTTTTISPLPPVQRIPTNLQQLFYHLTITPDLIDESFAGTTYTIHIDYEGDVIRDLNGLYISDYVDINGQDGIFMASQMEPTYARGVFPCIDEPARKAIFIINIIHDSSYAVWSNGEIDRTETLSDGRIVTHFTPTLNMSTFLLAFIMAPKSDFACRPNLLINSKNITSRICGRADILSQLAYADEVAYKVLEFFNTYFDIDYPLPKIEHFAVPDFGGGAMENYGLLIYTEVGLFFDEKTVSTSRKQDITLLIAHEIAHQWFGNLVSPAWWNELWLKEGFATYMETLAADSVEPLWMQEEQFIVNKIFEFIEADSLPTSRPISIQSTNPADIFQLYDSITYEKGATVIRMMSMFLGAETFQHGIQTYLKALSYGSATQQQLWKYMSDAANNTINVEQIMEGWTRQAGYPIVEVNRVYNTDTPRMVISQRPFSLFSTTSKQDKWWIPFKYFNQTYTKELSGSEIIWLNDTSTTVNIITSDSDWILANPDYLSIYRTKYDTYNFHLIITQLQTNHKRIPTITRGALIDDTFALSRAGLMNITDAYELIRYLKSETDFVPWIAALKAMDQQEQLLADRNILVDVQKYFLELILPIYNTFGWTTIDHSTEWLRALLQPNIVSTVCQYGHRECVEAARNVYRRWYLNPTLNQIPADLRSVVYCTVVREGTQSEFNFLWTRLQTETIASETLNLLQGLACTQDSLLIIWFLDQHLIDDSIIRDQDLPWSIANVARSPRANQLAWNWIRNNWAVLFEKSGKSDNNLGQIIEAVSSRFVTVRQQEEFKAFADSIIDKGTASHQFQLSGDQINANIEWVTINLNSIIAFFRSNNESSVVNHRLPSDVVPIHYDLNVKPYLNITNDNLRFSNFNGRVRIHINVIRITDRIILHKRFITIQEPIEITGGLTVVSTTFNPDSDFFTIILNRSLQVNEQTNLTLNYIGELRNDTDGFYLSSYIRSSDKVRRYLVASQMEPIAARRALPCFDEPALKATYTITVEHEQQYRVWSNMPIESSTPQPNSWQLTQFQKTVPMSSYLLALVVADFDCLTRNNTGRFGNITTSVCAQSEKKDDLNYALEIATENIRDFEEQYQINYPLSKCDHIAVPDFDAGAMENFGCILYRETRLFYNNRTSSSANKQSVARVIAHELAHQWFGNLVSPAWWDDLWLNEGFARWMEIVGTDKVHPEWDLYEQFIFQNWLAVMQDDAVSFSHPVNMKLTNNNQLTSIFDTITYSKGSSLLRMMSNFMSNTTFNKGVTRYLERYLYSTAKQSDLWQALEPIEITGGLTVVSTTFNPDSDFFTIILNRSLQVNEQPTLTLNYIGELRNDTDGFYLSSYIRSSDKVRRYLVASQMEPIAARRALPCFDEPALKATYTITVEHEQQYRVWSNMPIESSTPQPNSWQLTQFQKTVPMSSYLLALVIADFDCLTQNNTGRFGNITTSVCAQSEKKDDLNYALEIATANIRDFEEQYQINYPLSKCDHIAVPDFDAGAMENFGCILYRETRLFYNNRTSSSANKQSVARVIAHELAHQWFGNLVSPAWWDDLWLNEGFARWMEIVGTDKVHPEWDLYQQFIFQNWLAVMQDDAVSFSHPVNMKLTNNNQLTSIFDTITYSKGSSLLRMMSNFMSNTTFNKGVTRYLERYLYSTAKQSDLWQALGEQMSIDNIHLPSNTSLDMIMSTWTNQMGYPYVQIIRDYVTGSVKAIQHQFLFDSTAQPPQSPHKYLWYIPLKFKSSSTSMSSITWFNQSQVDITMDIDVQSNEWLLANPNLLGFFRTNYDTQNWKMIIEQLKTDHTKLTVIERAGLVDDAFNLARANILQTSLVFDLLDYARSETEYIVWERIIAGLTYIEQMIALKSSDFILYEQFQSYVIDLIFPIYTQLGWQQQLSNITDKWLDTLHRDLILSTACRQNLDDCVQHSQSLFEQWFNQPSNNSIEANHRSVAYCTTVRLGGRAEFQFLLRQYQESNDPQEKARIQSALACTRDIQLIRYLLEIHVNPQLNIIRTQDALSGMRLVCRNFIAETECWEFIRSRWQQLFQQFGGSLSFVDLIKDVTARFNTEQQLGEFERFVEQTPASNIVAFQAVIERIRYNIQWIEKAKPNLAEWFMNRTMAIRLSSDWIPSQYDLHFDVRLRTIYPNNAEPDTSLVGHTRIIVHCNQMTNEFRIHMKQLQMFSVTLKRRDTSNNLIIDWTWISQSEILLCRLKERCVRNEEYLFDAQYTTKLSRDMAGFYLSQYNVKNTSTGDIITHNIAGTHMQPTLARTVFPCFDEPAFKAKFNISITHDPSFTVVRSNGAMLDGDQPILQADGRFLSRFEETPLMSTYLVAFVVTDFECVSDVTSTNITINVCGRPEAILNGEGDFALEVSRKVLPYYEESYNISYPLSKCDHFALPDFAIGGMENWGLITYRETALLYNNVTGSLADKRRVGEVVAHELAHQWFGDFVSPQWWNDLWLNEGFASWVEVLGLNYTNPEFHSFDTFVTATVHNALAMDSLFSSHPISVEVNHPDEINSIFDAISYDKGASILRMIYIVLSEPTFFHGISNYLNHFQYGNAVQDQLWAFLTNATNPLALAGNTVKTIMDTWTLQEGYPLLTVTRNQVDGSISLSQKRYLLDPYTSNQTSIYVNPFTSFPFQWYIPFNYITSAGLSSFDWLAPNQTRILSNIVSNTDWIVFNVDEFGFYRVNYDQSNWKLLTNELKTDRSSFSSVTRAQLIGDAFNLARSGDLNVTIALELATYLINETDYVPYSTFSNNIQYSILMFSQDDESITFKNMQKFIQILEQAKYETSGWLVDPNLQSSDYLTVQLRTLIIRDLCANGYVACVNDAVVQYRAWRTDPDTYAIAPDTRSIAYCQGIRNGTTADYEHMKELYKQTNDQVEKNRFGYALTCTRNVTLLEQLLNATLANDYIRLQDASRFINNIRLQPGGQKLAWRFISQQWLELVTKFGSVSFTLSDIVESVLEYVNTQQELTIVEQFMATTGDLSIAERAFQSSIEKIRANIRWMNTVGRDTSAWLNNYVETN</sequence>
<dbReference type="FunFam" id="2.60.40.1910:FF:000006">
    <property type="entry name" value="Aminopeptidase"/>
    <property type="match status" value="1"/>
</dbReference>
<feature type="domain" description="Peptidase M1 membrane alanine aminopeptidase" evidence="21">
    <location>
        <begin position="1520"/>
        <end position="1746"/>
    </location>
</feature>
<dbReference type="SUPFAM" id="SSF63737">
    <property type="entry name" value="Leukotriene A4 hydrolase N-terminal domain"/>
    <property type="match status" value="4"/>
</dbReference>
<evidence type="ECO:0000256" key="8">
    <source>
        <dbReference type="ARBA" id="ARBA00022723"/>
    </source>
</evidence>
<dbReference type="GO" id="GO:0005886">
    <property type="term" value="C:plasma membrane"/>
    <property type="evidence" value="ECO:0007669"/>
    <property type="project" value="UniProtKB-SubCell"/>
</dbReference>
<keyword evidence="7 20" id="KW-0812">Transmembrane</keyword>
<dbReference type="GO" id="GO:0005615">
    <property type="term" value="C:extracellular space"/>
    <property type="evidence" value="ECO:0007669"/>
    <property type="project" value="TreeGrafter"/>
</dbReference>
<dbReference type="FunFam" id="2.60.40.1730:FF:000012">
    <property type="entry name" value="Aminopeptidase N"/>
    <property type="match status" value="1"/>
</dbReference>
<evidence type="ECO:0000313" key="24">
    <source>
        <dbReference type="EMBL" id="CAF0942783.1"/>
    </source>
</evidence>
<dbReference type="InterPro" id="IPR014782">
    <property type="entry name" value="Peptidase_M1_dom"/>
</dbReference>
<feature type="domain" description="Aminopeptidase N-like N-terminal" evidence="23">
    <location>
        <begin position="2185"/>
        <end position="2387"/>
    </location>
</feature>
<dbReference type="PRINTS" id="PR00756">
    <property type="entry name" value="ALADIPTASE"/>
</dbReference>
<keyword evidence="10 18" id="KW-0862">Zinc</keyword>
<dbReference type="InterPro" id="IPR050344">
    <property type="entry name" value="Peptidase_M1_aminopeptidases"/>
</dbReference>
<evidence type="ECO:0000256" key="10">
    <source>
        <dbReference type="ARBA" id="ARBA00022833"/>
    </source>
</evidence>
<evidence type="ECO:0000256" key="12">
    <source>
        <dbReference type="ARBA" id="ARBA00022989"/>
    </source>
</evidence>
<evidence type="ECO:0000259" key="23">
    <source>
        <dbReference type="Pfam" id="PF17900"/>
    </source>
</evidence>
<feature type="binding site" evidence="18">
    <location>
        <position position="2500"/>
    </location>
    <ligand>
        <name>Zn(2+)</name>
        <dbReference type="ChEBI" id="CHEBI:29105"/>
        <note>catalytic</note>
    </ligand>
</feature>
<evidence type="ECO:0000256" key="5">
    <source>
        <dbReference type="ARBA" id="ARBA00022475"/>
    </source>
</evidence>
<keyword evidence="5" id="KW-1003">Cell membrane</keyword>
<evidence type="ECO:0008006" key="26">
    <source>
        <dbReference type="Google" id="ProtNLM"/>
    </source>
</evidence>
<dbReference type="GO" id="GO:0043171">
    <property type="term" value="P:peptide catabolic process"/>
    <property type="evidence" value="ECO:0007669"/>
    <property type="project" value="TreeGrafter"/>
</dbReference>
<dbReference type="FunFam" id="1.10.390.10:FF:000006">
    <property type="entry name" value="Puromycin-sensitive aminopeptidase"/>
    <property type="match status" value="1"/>
</dbReference>
<dbReference type="GO" id="GO:0042277">
    <property type="term" value="F:peptide binding"/>
    <property type="evidence" value="ECO:0007669"/>
    <property type="project" value="TreeGrafter"/>
</dbReference>
<dbReference type="Gene3D" id="1.25.50.20">
    <property type="match status" value="3"/>
</dbReference>
<feature type="domain" description="Aminopeptidase N-like N-terminal" evidence="23">
    <location>
        <begin position="100"/>
        <end position="217"/>
    </location>
</feature>
<dbReference type="PANTHER" id="PTHR11533">
    <property type="entry name" value="PROTEASE M1 ZINC METALLOPROTEASE"/>
    <property type="match status" value="1"/>
</dbReference>
<dbReference type="CDD" id="cd09601">
    <property type="entry name" value="M1_APN-Q_like"/>
    <property type="match status" value="4"/>
</dbReference>
<feature type="domain" description="Peptidase M1 membrane alanine aminopeptidase" evidence="21">
    <location>
        <begin position="257"/>
        <end position="476"/>
    </location>
</feature>